<protein>
    <submittedName>
        <fullName evidence="1">Uncharacterized protein</fullName>
    </submittedName>
</protein>
<organism evidence="1 2">
    <name type="scientific">Atlantibacter subterraneus</name>
    <dbReference type="NCBI Taxonomy" id="255519"/>
    <lineage>
        <taxon>Bacteria</taxon>
        <taxon>Pseudomonadati</taxon>
        <taxon>Pseudomonadota</taxon>
        <taxon>Gammaproteobacteria</taxon>
        <taxon>Enterobacterales</taxon>
        <taxon>Enterobacteriaceae</taxon>
        <taxon>Atlantibacter</taxon>
    </lineage>
</organism>
<accession>A0A3R9F4T2</accession>
<sequence>MLPDYLVAARYVISTPATPPQPDSADENFTQGIPDIREHEKDILSRTSLAGQRSHALLEERDRHIKERLFCAAKIDSFAQVLNTLLEQQKISPEEISQLIHEQTTLINDQGKKIWLNLITRESTEPVFYQLGDK</sequence>
<dbReference type="GeneID" id="84666653"/>
<dbReference type="OrthoDB" id="6565661at2"/>
<evidence type="ECO:0000313" key="2">
    <source>
        <dbReference type="Proteomes" id="UP000275331"/>
    </source>
</evidence>
<dbReference type="Proteomes" id="UP000275331">
    <property type="component" value="Unassembled WGS sequence"/>
</dbReference>
<dbReference type="RefSeq" id="WP_125293695.1">
    <property type="nucleotide sequence ID" value="NZ_CP100494.1"/>
</dbReference>
<reference evidence="1 2" key="1">
    <citation type="submission" date="2018-10" db="EMBL/GenBank/DDBJ databases">
        <title>Transmission dynamics of multidrug resistant bacteria on intensive care unit surfaces.</title>
        <authorList>
            <person name="D'Souza A.W."/>
            <person name="Potter R.F."/>
            <person name="Wallace M."/>
            <person name="Shupe A."/>
            <person name="Patel S."/>
            <person name="Sun S."/>
            <person name="Gul D."/>
            <person name="Kwon J.H."/>
            <person name="Andleeb S."/>
            <person name="Burnham C.-A.D."/>
            <person name="Dantas G."/>
        </authorList>
    </citation>
    <scope>NUCLEOTIDE SEQUENCE [LARGE SCALE GENOMIC DNA]</scope>
    <source>
        <strain evidence="1 2">AS_373</strain>
    </source>
</reference>
<proteinExistence type="predicted"/>
<gene>
    <name evidence="1" type="ORF">EGT71_11060</name>
</gene>
<comment type="caution">
    <text evidence="1">The sequence shown here is derived from an EMBL/GenBank/DDBJ whole genome shotgun (WGS) entry which is preliminary data.</text>
</comment>
<name>A0A3R9F4T2_9ENTR</name>
<evidence type="ECO:0000313" key="1">
    <source>
        <dbReference type="EMBL" id="RSE26085.1"/>
    </source>
</evidence>
<dbReference type="EMBL" id="RHXB01000006">
    <property type="protein sequence ID" value="RSE26085.1"/>
    <property type="molecule type" value="Genomic_DNA"/>
</dbReference>
<dbReference type="AlphaFoldDB" id="A0A3R9F4T2"/>